<reference evidence="3" key="1">
    <citation type="journal article" date="2023" name="BMC Genomics">
        <title>Chromosome-level genome assemblies of Cutaneotrichosporon spp. (Trichosporonales, Basidiomycota) reveal imbalanced evolution between nucleotide sequences and chromosome synteny.</title>
        <authorList>
            <person name="Kobayashi Y."/>
            <person name="Kayamori A."/>
            <person name="Aoki K."/>
            <person name="Shiwa Y."/>
            <person name="Matsutani M."/>
            <person name="Fujita N."/>
            <person name="Sugita T."/>
            <person name="Iwasaki W."/>
            <person name="Tanaka N."/>
            <person name="Takashima M."/>
        </authorList>
    </citation>
    <scope>NUCLEOTIDE SEQUENCE</scope>
    <source>
        <strain evidence="3">HIS019</strain>
    </source>
</reference>
<dbReference type="Proteomes" id="UP001233271">
    <property type="component" value="Chromosome 4"/>
</dbReference>
<feature type="transmembrane region" description="Helical" evidence="2">
    <location>
        <begin position="33"/>
        <end position="50"/>
    </location>
</feature>
<dbReference type="RefSeq" id="XP_060457229.1">
    <property type="nucleotide sequence ID" value="XM_060600657.1"/>
</dbReference>
<dbReference type="EMBL" id="AP028215">
    <property type="protein sequence ID" value="BEI91964.1"/>
    <property type="molecule type" value="Genomic_DNA"/>
</dbReference>
<evidence type="ECO:0000256" key="1">
    <source>
        <dbReference type="SAM" id="MobiDB-lite"/>
    </source>
</evidence>
<name>A0AA48QW18_9TREE</name>
<protein>
    <submittedName>
        <fullName evidence="3">Uncharacterized protein</fullName>
    </submittedName>
</protein>
<evidence type="ECO:0000256" key="2">
    <source>
        <dbReference type="SAM" id="Phobius"/>
    </source>
</evidence>
<keyword evidence="2" id="KW-0812">Transmembrane</keyword>
<organism evidence="3 4">
    <name type="scientific">Cutaneotrichosporon cavernicola</name>
    <dbReference type="NCBI Taxonomy" id="279322"/>
    <lineage>
        <taxon>Eukaryota</taxon>
        <taxon>Fungi</taxon>
        <taxon>Dikarya</taxon>
        <taxon>Basidiomycota</taxon>
        <taxon>Agaricomycotina</taxon>
        <taxon>Tremellomycetes</taxon>
        <taxon>Trichosporonales</taxon>
        <taxon>Trichosporonaceae</taxon>
        <taxon>Cutaneotrichosporon</taxon>
    </lineage>
</organism>
<keyword evidence="2" id="KW-0472">Membrane</keyword>
<sequence length="99" mass="11219">MPALERTPFNAPRLTLDTTACAAVFERARSTDLLILCFGIALGILFYAIAHDLSHRRWRDRDESPSRERSRGRPRSSPLRERSRSLADSPPPYTIPVKA</sequence>
<feature type="region of interest" description="Disordered" evidence="1">
    <location>
        <begin position="57"/>
        <end position="99"/>
    </location>
</feature>
<dbReference type="CDD" id="cd01060">
    <property type="entry name" value="Membrane-FADS-like"/>
    <property type="match status" value="1"/>
</dbReference>
<feature type="compositionally biased region" description="Pro residues" evidence="1">
    <location>
        <begin position="89"/>
        <end position="99"/>
    </location>
</feature>
<dbReference type="KEGG" id="ccac:CcaHIS019_0407840"/>
<gene>
    <name evidence="3" type="ORF">CcaverHIS019_0407840</name>
</gene>
<dbReference type="AlphaFoldDB" id="A0AA48QW18"/>
<keyword evidence="2" id="KW-1133">Transmembrane helix</keyword>
<accession>A0AA48QW18</accession>
<evidence type="ECO:0000313" key="4">
    <source>
        <dbReference type="Proteomes" id="UP001233271"/>
    </source>
</evidence>
<feature type="compositionally biased region" description="Basic and acidic residues" evidence="1">
    <location>
        <begin position="57"/>
        <end position="71"/>
    </location>
</feature>
<dbReference type="GeneID" id="85495834"/>
<keyword evidence="4" id="KW-1185">Reference proteome</keyword>
<evidence type="ECO:0000313" key="3">
    <source>
        <dbReference type="EMBL" id="BEI91964.1"/>
    </source>
</evidence>
<proteinExistence type="predicted"/>